<sequence length="178" mass="19920">LSPPPPQQQQGVPSPQLQQQGTLLYQQQEPQGVPSHTQQQQQQDVQQQFLTLQNLVQNLDQKLVAVEQKVDLLHLRVDVMEININARLQNSRAVDAYDELTPLVVESPGGQHAVGTAPPQHVRFPANVKALASLKGRRLNDIMAFYNVRIQSRLRKDRRRALAIHIGALGVLHQAGFC</sequence>
<keyword evidence="1" id="KW-0175">Coiled coil</keyword>
<organism evidence="3 4">
    <name type="scientific">Volvox africanus</name>
    <dbReference type="NCBI Taxonomy" id="51714"/>
    <lineage>
        <taxon>Eukaryota</taxon>
        <taxon>Viridiplantae</taxon>
        <taxon>Chlorophyta</taxon>
        <taxon>core chlorophytes</taxon>
        <taxon>Chlorophyceae</taxon>
        <taxon>CS clade</taxon>
        <taxon>Chlamydomonadales</taxon>
        <taxon>Volvocaceae</taxon>
        <taxon>Volvox</taxon>
    </lineage>
</organism>
<dbReference type="EMBL" id="BSDZ01000004">
    <property type="protein sequence ID" value="GLI59826.1"/>
    <property type="molecule type" value="Genomic_DNA"/>
</dbReference>
<name>A0ABQ5RRT3_9CHLO</name>
<feature type="compositionally biased region" description="Low complexity" evidence="2">
    <location>
        <begin position="8"/>
        <end position="31"/>
    </location>
</feature>
<evidence type="ECO:0000313" key="3">
    <source>
        <dbReference type="EMBL" id="GLI59826.1"/>
    </source>
</evidence>
<feature type="non-terminal residue" evidence="3">
    <location>
        <position position="1"/>
    </location>
</feature>
<dbReference type="Proteomes" id="UP001165090">
    <property type="component" value="Unassembled WGS sequence"/>
</dbReference>
<evidence type="ECO:0000256" key="1">
    <source>
        <dbReference type="SAM" id="Coils"/>
    </source>
</evidence>
<keyword evidence="4" id="KW-1185">Reference proteome</keyword>
<accession>A0ABQ5RRT3</accession>
<proteinExistence type="predicted"/>
<gene>
    <name evidence="3" type="ORF">VaNZ11_001812</name>
</gene>
<protein>
    <submittedName>
        <fullName evidence="3">Uncharacterized protein</fullName>
    </submittedName>
</protein>
<feature type="coiled-coil region" evidence="1">
    <location>
        <begin position="49"/>
        <end position="76"/>
    </location>
</feature>
<reference evidence="3 4" key="1">
    <citation type="journal article" date="2023" name="IScience">
        <title>Expanded male sex-determining region conserved during the evolution of homothallism in the green alga Volvox.</title>
        <authorList>
            <person name="Yamamoto K."/>
            <person name="Matsuzaki R."/>
            <person name="Mahakham W."/>
            <person name="Heman W."/>
            <person name="Sekimoto H."/>
            <person name="Kawachi M."/>
            <person name="Minakuchi Y."/>
            <person name="Toyoda A."/>
            <person name="Nozaki H."/>
        </authorList>
    </citation>
    <scope>NUCLEOTIDE SEQUENCE [LARGE SCALE GENOMIC DNA]</scope>
    <source>
        <strain evidence="3 4">NIES-4468</strain>
    </source>
</reference>
<comment type="caution">
    <text evidence="3">The sequence shown here is derived from an EMBL/GenBank/DDBJ whole genome shotgun (WGS) entry which is preliminary data.</text>
</comment>
<evidence type="ECO:0000256" key="2">
    <source>
        <dbReference type="SAM" id="MobiDB-lite"/>
    </source>
</evidence>
<evidence type="ECO:0000313" key="4">
    <source>
        <dbReference type="Proteomes" id="UP001165090"/>
    </source>
</evidence>
<feature type="region of interest" description="Disordered" evidence="2">
    <location>
        <begin position="1"/>
        <end position="40"/>
    </location>
</feature>